<feature type="transmembrane region" description="Helical" evidence="5">
    <location>
        <begin position="211"/>
        <end position="233"/>
    </location>
</feature>
<evidence type="ECO:0000313" key="7">
    <source>
        <dbReference type="EMBL" id="HCL02734.1"/>
    </source>
</evidence>
<organism evidence="7 8">
    <name type="scientific">Lachnoclostridium phytofermentans</name>
    <dbReference type="NCBI Taxonomy" id="66219"/>
    <lineage>
        <taxon>Bacteria</taxon>
        <taxon>Bacillati</taxon>
        <taxon>Bacillota</taxon>
        <taxon>Clostridia</taxon>
        <taxon>Lachnospirales</taxon>
        <taxon>Lachnospiraceae</taxon>
    </lineage>
</organism>
<accession>A0A3D2X765</accession>
<evidence type="ECO:0000256" key="1">
    <source>
        <dbReference type="ARBA" id="ARBA00004141"/>
    </source>
</evidence>
<dbReference type="GO" id="GO:0140359">
    <property type="term" value="F:ABC-type transporter activity"/>
    <property type="evidence" value="ECO:0007669"/>
    <property type="project" value="InterPro"/>
</dbReference>
<feature type="domain" description="ABC-2 type transporter transmembrane" evidence="6">
    <location>
        <begin position="35"/>
        <end position="409"/>
    </location>
</feature>
<gene>
    <name evidence="7" type="ORF">DHW61_10050</name>
</gene>
<evidence type="ECO:0000256" key="2">
    <source>
        <dbReference type="ARBA" id="ARBA00022692"/>
    </source>
</evidence>
<keyword evidence="4 5" id="KW-0472">Membrane</keyword>
<proteinExistence type="predicted"/>
<evidence type="ECO:0000256" key="3">
    <source>
        <dbReference type="ARBA" id="ARBA00022989"/>
    </source>
</evidence>
<evidence type="ECO:0000313" key="8">
    <source>
        <dbReference type="Proteomes" id="UP000262969"/>
    </source>
</evidence>
<feature type="transmembrane region" description="Helical" evidence="5">
    <location>
        <begin position="254"/>
        <end position="284"/>
    </location>
</feature>
<comment type="subcellular location">
    <subcellularLocation>
        <location evidence="1">Membrane</location>
        <topology evidence="1">Multi-pass membrane protein</topology>
    </subcellularLocation>
</comment>
<dbReference type="EMBL" id="DPVV01000331">
    <property type="protein sequence ID" value="HCL02734.1"/>
    <property type="molecule type" value="Genomic_DNA"/>
</dbReference>
<dbReference type="GO" id="GO:0016020">
    <property type="term" value="C:membrane"/>
    <property type="evidence" value="ECO:0007669"/>
    <property type="project" value="UniProtKB-SubCell"/>
</dbReference>
<protein>
    <submittedName>
        <fullName evidence="7">ABC transporter permease</fullName>
    </submittedName>
</protein>
<dbReference type="Pfam" id="PF12698">
    <property type="entry name" value="ABC2_membrane_3"/>
    <property type="match status" value="1"/>
</dbReference>
<comment type="caution">
    <text evidence="7">The sequence shown here is derived from an EMBL/GenBank/DDBJ whole genome shotgun (WGS) entry which is preliminary data.</text>
</comment>
<evidence type="ECO:0000256" key="5">
    <source>
        <dbReference type="SAM" id="Phobius"/>
    </source>
</evidence>
<feature type="transmembrane region" description="Helical" evidence="5">
    <location>
        <begin position="304"/>
        <end position="329"/>
    </location>
</feature>
<evidence type="ECO:0000259" key="6">
    <source>
        <dbReference type="Pfam" id="PF12698"/>
    </source>
</evidence>
<keyword evidence="3 5" id="KW-1133">Transmembrane helix</keyword>
<reference evidence="7 8" key="1">
    <citation type="journal article" date="2018" name="Nat. Biotechnol.">
        <title>A standardized bacterial taxonomy based on genome phylogeny substantially revises the tree of life.</title>
        <authorList>
            <person name="Parks D.H."/>
            <person name="Chuvochina M."/>
            <person name="Waite D.W."/>
            <person name="Rinke C."/>
            <person name="Skarshewski A."/>
            <person name="Chaumeil P.A."/>
            <person name="Hugenholtz P."/>
        </authorList>
    </citation>
    <scope>NUCLEOTIDE SEQUENCE [LARGE SCALE GENOMIC DNA]</scope>
    <source>
        <strain evidence="7">UBA11728</strain>
    </source>
</reference>
<feature type="transmembrane region" description="Helical" evidence="5">
    <location>
        <begin position="390"/>
        <end position="409"/>
    </location>
</feature>
<dbReference type="Proteomes" id="UP000262969">
    <property type="component" value="Unassembled WGS sequence"/>
</dbReference>
<feature type="transmembrane region" description="Helical" evidence="5">
    <location>
        <begin position="341"/>
        <end position="359"/>
    </location>
</feature>
<evidence type="ECO:0000256" key="4">
    <source>
        <dbReference type="ARBA" id="ARBA00023136"/>
    </source>
</evidence>
<keyword evidence="2 5" id="KW-0812">Transmembrane</keyword>
<feature type="transmembrane region" description="Helical" evidence="5">
    <location>
        <begin position="38"/>
        <end position="60"/>
    </location>
</feature>
<dbReference type="AlphaFoldDB" id="A0A3D2X765"/>
<sequence length="421" mass="46981">MLSFNYLKPIIRRKHKMKGANIIFKKELRRIFQDKKMIFSLFILPAIVIIGMYSLIGVMMNRMAVDIKKHESIVYIQNLPKEYEGLLKASGFLEGAKVTYLTKESSVKDYENKILEESIDLLVSFEENFNNSVASYGKSGDVIPKVTLYYNTTGKYSTEAESNFRTLVLEPLQQQLLAKRLGNLEVLQVFQIAEKVIVDADKQNGQFLAMLLPYMITFMLFVGAMSLGVDAITGEKERQTMAKLLLTPINRSEIVFGKLSSLAVLSSISAVVYAVSMIIAMPMMERNLGSQGGPISVRFEVTQVVALFITMIVMVYLYVGLVALVSVFAKTAKEASSYISPLYIVIIVAGMLTMFQGGIEKPLYQYAIPVYGNSLAIQNIMTNELTLTQFTISSCSTLILAIFVTIAIAKAFNSEKIMFNA</sequence>
<dbReference type="PANTHER" id="PTHR43471">
    <property type="entry name" value="ABC TRANSPORTER PERMEASE"/>
    <property type="match status" value="1"/>
</dbReference>
<name>A0A3D2X765_9FIRM</name>
<dbReference type="PANTHER" id="PTHR43471:SF3">
    <property type="entry name" value="ABC TRANSPORTER PERMEASE PROTEIN NATB"/>
    <property type="match status" value="1"/>
</dbReference>
<dbReference type="InterPro" id="IPR013525">
    <property type="entry name" value="ABC2_TM"/>
</dbReference>